<evidence type="ECO:0000259" key="1">
    <source>
        <dbReference type="Pfam" id="PF14416"/>
    </source>
</evidence>
<dbReference type="InterPro" id="IPR025846">
    <property type="entry name" value="TBL_N"/>
</dbReference>
<feature type="domain" description="Trichome birefringence-like N-terminal" evidence="1">
    <location>
        <begin position="60"/>
        <end position="105"/>
    </location>
</feature>
<reference evidence="3" key="1">
    <citation type="journal article" date="2018" name="Nat. Plants">
        <title>Whole-genome landscape of Medicago truncatula symbiotic genes.</title>
        <authorList>
            <person name="Pecrix Y."/>
            <person name="Staton S.E."/>
            <person name="Sallet E."/>
            <person name="Lelandais-Briere C."/>
            <person name="Moreau S."/>
            <person name="Carrere S."/>
            <person name="Blein T."/>
            <person name="Jardinaud M.F."/>
            <person name="Latrasse D."/>
            <person name="Zouine M."/>
            <person name="Zahm M."/>
            <person name="Kreplak J."/>
            <person name="Mayjonade B."/>
            <person name="Satge C."/>
            <person name="Perez M."/>
            <person name="Cauet S."/>
            <person name="Marande W."/>
            <person name="Chantry-Darmon C."/>
            <person name="Lopez-Roques C."/>
            <person name="Bouchez O."/>
            <person name="Berard A."/>
            <person name="Debelle F."/>
            <person name="Munos S."/>
            <person name="Bendahmane A."/>
            <person name="Berges H."/>
            <person name="Niebel A."/>
            <person name="Buitink J."/>
            <person name="Frugier F."/>
            <person name="Benhamed M."/>
            <person name="Crespi M."/>
            <person name="Gouzy J."/>
            <person name="Gamas P."/>
        </authorList>
    </citation>
    <scope>NUCLEOTIDE SEQUENCE [LARGE SCALE GENOMIC DNA]</scope>
    <source>
        <strain evidence="3">cv. Jemalong A17</strain>
    </source>
</reference>
<dbReference type="PANTHER" id="PTHR32285">
    <property type="entry name" value="PROTEIN TRICHOME BIREFRINGENCE-LIKE 9-RELATED"/>
    <property type="match status" value="1"/>
</dbReference>
<accession>A0A396J7Y9</accession>
<dbReference type="GO" id="GO:0016413">
    <property type="term" value="F:O-acetyltransferase activity"/>
    <property type="evidence" value="ECO:0007669"/>
    <property type="project" value="InterPro"/>
</dbReference>
<sequence>MVIEVVGFFLVLAFTTCCFFYLEFREVDGRFGIPGQFERLTLSTEHGHSRVEFLGEKGGDCDLFEGNWVWDESYPLYASKDCNFPENGRPDLFYTKWRWQPNDCNLPRY</sequence>
<dbReference type="EMBL" id="PSQE01000002">
    <property type="protein sequence ID" value="RHN72463.1"/>
    <property type="molecule type" value="Genomic_DNA"/>
</dbReference>
<comment type="caution">
    <text evidence="2">The sequence shown here is derived from an EMBL/GenBank/DDBJ whole genome shotgun (WGS) entry which is preliminary data.</text>
</comment>
<protein>
    <submittedName>
        <fullName evidence="2">Putative PMR5 domain, trichome birefringence-like family</fullName>
    </submittedName>
</protein>
<evidence type="ECO:0000313" key="2">
    <source>
        <dbReference type="EMBL" id="RHN72463.1"/>
    </source>
</evidence>
<dbReference type="Proteomes" id="UP000265566">
    <property type="component" value="Chromosome 2"/>
</dbReference>
<organism evidence="2 3">
    <name type="scientific">Medicago truncatula</name>
    <name type="common">Barrel medic</name>
    <name type="synonym">Medicago tribuloides</name>
    <dbReference type="NCBI Taxonomy" id="3880"/>
    <lineage>
        <taxon>Eukaryota</taxon>
        <taxon>Viridiplantae</taxon>
        <taxon>Streptophyta</taxon>
        <taxon>Embryophyta</taxon>
        <taxon>Tracheophyta</taxon>
        <taxon>Spermatophyta</taxon>
        <taxon>Magnoliopsida</taxon>
        <taxon>eudicotyledons</taxon>
        <taxon>Gunneridae</taxon>
        <taxon>Pentapetalae</taxon>
        <taxon>rosids</taxon>
        <taxon>fabids</taxon>
        <taxon>Fabales</taxon>
        <taxon>Fabaceae</taxon>
        <taxon>Papilionoideae</taxon>
        <taxon>50 kb inversion clade</taxon>
        <taxon>NPAAA clade</taxon>
        <taxon>Hologalegina</taxon>
        <taxon>IRL clade</taxon>
        <taxon>Trifolieae</taxon>
        <taxon>Medicago</taxon>
    </lineage>
</organism>
<dbReference type="Pfam" id="PF14416">
    <property type="entry name" value="PMR5N"/>
    <property type="match status" value="1"/>
</dbReference>
<gene>
    <name evidence="2" type="ORF">MtrunA17_Chr2g0287911</name>
</gene>
<proteinExistence type="predicted"/>
<evidence type="ECO:0000313" key="3">
    <source>
        <dbReference type="Proteomes" id="UP000265566"/>
    </source>
</evidence>
<dbReference type="Gramene" id="rna8176">
    <property type="protein sequence ID" value="RHN72463.1"/>
    <property type="gene ID" value="gene8176"/>
</dbReference>
<dbReference type="AlphaFoldDB" id="A0A396J7Y9"/>
<dbReference type="InterPro" id="IPR029962">
    <property type="entry name" value="TBL"/>
</dbReference>
<dbReference type="PANTHER" id="PTHR32285:SF213">
    <property type="entry name" value="PROTEIN TRICHOME BIREFRINGENCE-LIKE 11"/>
    <property type="match status" value="1"/>
</dbReference>
<name>A0A396J7Y9_MEDTR</name>